<dbReference type="EMBL" id="CP023566">
    <property type="protein sequence ID" value="AWZ39943.1"/>
    <property type="molecule type" value="Genomic_DNA"/>
</dbReference>
<feature type="transmembrane region" description="Helical" evidence="1">
    <location>
        <begin position="46"/>
        <end position="65"/>
    </location>
</feature>
<reference evidence="4 5" key="1">
    <citation type="submission" date="2017-09" db="EMBL/GenBank/DDBJ databases">
        <title>Predominant Lactobacillus spp. isolated from feces of mice subjected to short-term calorie restriction.</title>
        <authorList>
            <person name="Zhang C."/>
            <person name="Zhao L."/>
            <person name="Pan F."/>
        </authorList>
    </citation>
    <scope>NUCLEOTIDE SEQUENCE [LARGE SCALE GENOMIC DNA]</scope>
    <source>
        <strain evidence="3 4">CR141</strain>
        <strain evidence="2 5">CR147</strain>
    </source>
</reference>
<keyword evidence="4" id="KW-1185">Reference proteome</keyword>
<dbReference type="AlphaFoldDB" id="A0AAD0KYZ0"/>
<evidence type="ECO:0000313" key="2">
    <source>
        <dbReference type="EMBL" id="AWZ38973.1"/>
    </source>
</evidence>
<evidence type="ECO:0000313" key="3">
    <source>
        <dbReference type="EMBL" id="AWZ39943.1"/>
    </source>
</evidence>
<keyword evidence="1" id="KW-0472">Membrane</keyword>
<name>A0AAD0KYZ0_9LACO</name>
<sequence>MAKKISIMGRHDISQLFTRGGGQIVLFLQGAVLLLVEGIIMEIAVFLATILPAWVINTVIPLVILG</sequence>
<protein>
    <submittedName>
        <fullName evidence="2">Uncharacterized protein</fullName>
    </submittedName>
</protein>
<proteinExistence type="predicted"/>
<feature type="transmembrane region" description="Helical" evidence="1">
    <location>
        <begin position="21"/>
        <end position="40"/>
    </location>
</feature>
<organism evidence="2 5">
    <name type="scientific">Ligilactobacillus murinus</name>
    <dbReference type="NCBI Taxonomy" id="1622"/>
    <lineage>
        <taxon>Bacteria</taxon>
        <taxon>Bacillati</taxon>
        <taxon>Bacillota</taxon>
        <taxon>Bacilli</taxon>
        <taxon>Lactobacillales</taxon>
        <taxon>Lactobacillaceae</taxon>
        <taxon>Ligilactobacillus</taxon>
    </lineage>
</organism>
<accession>A0AAD0KYZ0</accession>
<evidence type="ECO:0000313" key="4">
    <source>
        <dbReference type="Proteomes" id="UP000250143"/>
    </source>
</evidence>
<keyword evidence="1" id="KW-1133">Transmembrane helix</keyword>
<dbReference type="Proteomes" id="UP000250143">
    <property type="component" value="Chromosome"/>
</dbReference>
<gene>
    <name evidence="3" type="ORF">CPQ89_02250</name>
    <name evidence="2" type="ORF">CPS94_08590</name>
</gene>
<dbReference type="Proteomes" id="UP000250153">
    <property type="component" value="Chromosome"/>
</dbReference>
<dbReference type="EMBL" id="CP023565">
    <property type="protein sequence ID" value="AWZ38973.1"/>
    <property type="molecule type" value="Genomic_DNA"/>
</dbReference>
<dbReference type="KEGG" id="lmur:CPS94_08590"/>
<keyword evidence="1" id="KW-0812">Transmembrane</keyword>
<evidence type="ECO:0000256" key="1">
    <source>
        <dbReference type="SAM" id="Phobius"/>
    </source>
</evidence>
<evidence type="ECO:0000313" key="5">
    <source>
        <dbReference type="Proteomes" id="UP000250153"/>
    </source>
</evidence>